<evidence type="ECO:0000256" key="1">
    <source>
        <dbReference type="SAM" id="MobiDB-lite"/>
    </source>
</evidence>
<sequence length="121" mass="13804">MSASGLMEKLGIRHIEVMGLAPGRAGPGRMHVHAYVLISTATSPTRRSTWRRQQQQQQQQWRRGGSRSPLSSPCVMMIPPMTRVETPQLLWCTNWRLESRSRYWVPKALAKLVPRLCEVPA</sequence>
<feature type="compositionally biased region" description="Low complexity" evidence="1">
    <location>
        <begin position="45"/>
        <end position="72"/>
    </location>
</feature>
<gene>
    <name evidence="2" type="ORF">TSOC_004203</name>
</gene>
<accession>A0A2J8A9J4</accession>
<comment type="caution">
    <text evidence="2">The sequence shown here is derived from an EMBL/GenBank/DDBJ whole genome shotgun (WGS) entry which is preliminary data.</text>
</comment>
<dbReference type="AlphaFoldDB" id="A0A2J8A9J4"/>
<dbReference type="Proteomes" id="UP000236333">
    <property type="component" value="Unassembled WGS sequence"/>
</dbReference>
<name>A0A2J8A9J4_9CHLO</name>
<evidence type="ECO:0000313" key="3">
    <source>
        <dbReference type="Proteomes" id="UP000236333"/>
    </source>
</evidence>
<evidence type="ECO:0000313" key="2">
    <source>
        <dbReference type="EMBL" id="PNH09180.1"/>
    </source>
</evidence>
<organism evidence="2 3">
    <name type="scientific">Tetrabaena socialis</name>
    <dbReference type="NCBI Taxonomy" id="47790"/>
    <lineage>
        <taxon>Eukaryota</taxon>
        <taxon>Viridiplantae</taxon>
        <taxon>Chlorophyta</taxon>
        <taxon>core chlorophytes</taxon>
        <taxon>Chlorophyceae</taxon>
        <taxon>CS clade</taxon>
        <taxon>Chlamydomonadales</taxon>
        <taxon>Tetrabaenaceae</taxon>
        <taxon>Tetrabaena</taxon>
    </lineage>
</organism>
<keyword evidence="3" id="KW-1185">Reference proteome</keyword>
<proteinExistence type="predicted"/>
<feature type="region of interest" description="Disordered" evidence="1">
    <location>
        <begin position="43"/>
        <end position="72"/>
    </location>
</feature>
<reference evidence="2 3" key="1">
    <citation type="journal article" date="2017" name="Mol. Biol. Evol.">
        <title>The 4-celled Tetrabaena socialis nuclear genome reveals the essential components for genetic control of cell number at the origin of multicellularity in the volvocine lineage.</title>
        <authorList>
            <person name="Featherston J."/>
            <person name="Arakaki Y."/>
            <person name="Hanschen E.R."/>
            <person name="Ferris P.J."/>
            <person name="Michod R.E."/>
            <person name="Olson B.J.S.C."/>
            <person name="Nozaki H."/>
            <person name="Durand P.M."/>
        </authorList>
    </citation>
    <scope>NUCLEOTIDE SEQUENCE [LARGE SCALE GENOMIC DNA]</scope>
    <source>
        <strain evidence="2 3">NIES-571</strain>
    </source>
</reference>
<protein>
    <submittedName>
        <fullName evidence="2">Uncharacterized protein</fullName>
    </submittedName>
</protein>
<dbReference type="EMBL" id="PGGS01000101">
    <property type="protein sequence ID" value="PNH09180.1"/>
    <property type="molecule type" value="Genomic_DNA"/>
</dbReference>